<dbReference type="InterPro" id="IPR039528">
    <property type="entry name" value="DPM1-like"/>
</dbReference>
<reference evidence="11 12" key="1">
    <citation type="submission" date="2022-07" db="EMBL/GenBank/DDBJ databases">
        <authorList>
            <person name="Li W.-J."/>
            <person name="Deng Q.-Q."/>
        </authorList>
    </citation>
    <scope>NUCLEOTIDE SEQUENCE [LARGE SCALE GENOMIC DNA]</scope>
    <source>
        <strain evidence="11 12">SYSU M60028</strain>
    </source>
</reference>
<evidence type="ECO:0000256" key="7">
    <source>
        <dbReference type="ARBA" id="ARBA00023136"/>
    </source>
</evidence>
<evidence type="ECO:0000256" key="8">
    <source>
        <dbReference type="SAM" id="Phobius"/>
    </source>
</evidence>
<proteinExistence type="inferred from homology"/>
<dbReference type="RefSeq" id="WP_254739258.1">
    <property type="nucleotide sequence ID" value="NZ_JANCLU010000003.1"/>
</dbReference>
<evidence type="ECO:0000259" key="10">
    <source>
        <dbReference type="Pfam" id="PF04138"/>
    </source>
</evidence>
<sequence>MSGTTTPMLPAQVSIVVPILNERDNVGILVDRLRALLDGLAWEIVFVDDDSKDGTGGVLRELARQDPRVRGLRRVGRRGLSSACIEGVLATSAPYVVIMDGDLQHDETILPRMVAALRGGADLVVGSRYTGSGGVGDWDARRAWMSRFATRLSAMVNKCNLSDPMSGFFGFTRELFDEALPRLSGLGFKLLLDMCSSVDRKLTVVEEPYGFRSRAHGESKLDSLVAWEFLMLLADKSFGRVIPARFLAFMLVGGSGVFVHMAALWTLLAVADLSFAAAQTGASFVAMTSNFALNNALTYRDRRLTGRRLVLGLLSFYAVCSAGTVANVGAASYLFGTAQQSWWLSGFAGVVIGSVWNYAMTSIFTWRK</sequence>
<dbReference type="PANTHER" id="PTHR43398">
    <property type="entry name" value="DOLICHOL-PHOSPHATE MANNOSYLTRANSFERASE SUBUNIT 1"/>
    <property type="match status" value="1"/>
</dbReference>
<evidence type="ECO:0000256" key="4">
    <source>
        <dbReference type="ARBA" id="ARBA00022679"/>
    </source>
</evidence>
<dbReference type="CDD" id="cd06442">
    <property type="entry name" value="DPM1_like"/>
    <property type="match status" value="1"/>
</dbReference>
<keyword evidence="7 8" id="KW-0472">Membrane</keyword>
<keyword evidence="4" id="KW-0808">Transferase</keyword>
<feature type="domain" description="GtrA/DPMS transmembrane" evidence="10">
    <location>
        <begin position="249"/>
        <end position="366"/>
    </location>
</feature>
<evidence type="ECO:0000313" key="12">
    <source>
        <dbReference type="Proteomes" id="UP001205890"/>
    </source>
</evidence>
<dbReference type="EMBL" id="JANCLU010000003">
    <property type="protein sequence ID" value="MCP8937874.1"/>
    <property type="molecule type" value="Genomic_DNA"/>
</dbReference>
<feature type="transmembrane region" description="Helical" evidence="8">
    <location>
        <begin position="341"/>
        <end position="359"/>
    </location>
</feature>
<protein>
    <submittedName>
        <fullName evidence="11">Glycosyltransferase family 2 protein</fullName>
    </submittedName>
</protein>
<dbReference type="SUPFAM" id="SSF53448">
    <property type="entry name" value="Nucleotide-diphospho-sugar transferases"/>
    <property type="match status" value="1"/>
</dbReference>
<evidence type="ECO:0000313" key="11">
    <source>
        <dbReference type="EMBL" id="MCP8937874.1"/>
    </source>
</evidence>
<dbReference type="Proteomes" id="UP001205890">
    <property type="component" value="Unassembled WGS sequence"/>
</dbReference>
<feature type="transmembrane region" description="Helical" evidence="8">
    <location>
        <begin position="276"/>
        <end position="297"/>
    </location>
</feature>
<evidence type="ECO:0000259" key="9">
    <source>
        <dbReference type="Pfam" id="PF00535"/>
    </source>
</evidence>
<dbReference type="Gene3D" id="3.90.550.10">
    <property type="entry name" value="Spore Coat Polysaccharide Biosynthesis Protein SpsA, Chain A"/>
    <property type="match status" value="1"/>
</dbReference>
<comment type="subcellular location">
    <subcellularLocation>
        <location evidence="1">Membrane</location>
        <topology evidence="1">Multi-pass membrane protein</topology>
    </subcellularLocation>
</comment>
<keyword evidence="6 8" id="KW-1133">Transmembrane helix</keyword>
<comment type="similarity">
    <text evidence="2">Belongs to the glycosyltransferase 2 family.</text>
</comment>
<gene>
    <name evidence="11" type="ORF">NK718_05050</name>
</gene>
<accession>A0ABT1L8R5</accession>
<keyword evidence="3" id="KW-0328">Glycosyltransferase</keyword>
<evidence type="ECO:0000256" key="6">
    <source>
        <dbReference type="ARBA" id="ARBA00022989"/>
    </source>
</evidence>
<feature type="transmembrane region" description="Helical" evidence="8">
    <location>
        <begin position="309"/>
        <end position="335"/>
    </location>
</feature>
<evidence type="ECO:0000256" key="3">
    <source>
        <dbReference type="ARBA" id="ARBA00022676"/>
    </source>
</evidence>
<feature type="transmembrane region" description="Helical" evidence="8">
    <location>
        <begin position="246"/>
        <end position="270"/>
    </location>
</feature>
<dbReference type="Pfam" id="PF00535">
    <property type="entry name" value="Glycos_transf_2"/>
    <property type="match status" value="1"/>
</dbReference>
<evidence type="ECO:0000256" key="1">
    <source>
        <dbReference type="ARBA" id="ARBA00004141"/>
    </source>
</evidence>
<keyword evidence="5 8" id="KW-0812">Transmembrane</keyword>
<evidence type="ECO:0000256" key="5">
    <source>
        <dbReference type="ARBA" id="ARBA00022692"/>
    </source>
</evidence>
<organism evidence="11 12">
    <name type="scientific">Alsobacter ponti</name>
    <dbReference type="NCBI Taxonomy" id="2962936"/>
    <lineage>
        <taxon>Bacteria</taxon>
        <taxon>Pseudomonadati</taxon>
        <taxon>Pseudomonadota</taxon>
        <taxon>Alphaproteobacteria</taxon>
        <taxon>Hyphomicrobiales</taxon>
        <taxon>Alsobacteraceae</taxon>
        <taxon>Alsobacter</taxon>
    </lineage>
</organism>
<dbReference type="InterPro" id="IPR007267">
    <property type="entry name" value="GtrA_DPMS_TM"/>
</dbReference>
<dbReference type="PANTHER" id="PTHR43398:SF1">
    <property type="entry name" value="DOLICHOL-PHOSPHATE MANNOSYLTRANSFERASE SUBUNIT 1"/>
    <property type="match status" value="1"/>
</dbReference>
<dbReference type="InterPro" id="IPR001173">
    <property type="entry name" value="Glyco_trans_2-like"/>
</dbReference>
<name>A0ABT1L8R5_9HYPH</name>
<evidence type="ECO:0000256" key="2">
    <source>
        <dbReference type="ARBA" id="ARBA00006739"/>
    </source>
</evidence>
<dbReference type="InterPro" id="IPR029044">
    <property type="entry name" value="Nucleotide-diphossugar_trans"/>
</dbReference>
<keyword evidence="12" id="KW-1185">Reference proteome</keyword>
<feature type="domain" description="Glycosyltransferase 2-like" evidence="9">
    <location>
        <begin position="14"/>
        <end position="178"/>
    </location>
</feature>
<comment type="caution">
    <text evidence="11">The sequence shown here is derived from an EMBL/GenBank/DDBJ whole genome shotgun (WGS) entry which is preliminary data.</text>
</comment>
<dbReference type="Pfam" id="PF04138">
    <property type="entry name" value="GtrA_DPMS_TM"/>
    <property type="match status" value="1"/>
</dbReference>